<protein>
    <submittedName>
        <fullName evidence="1">Esterase, PHB depolymerase family</fullName>
    </submittedName>
</protein>
<dbReference type="PANTHER" id="PTHR42972">
    <property type="entry name" value="TOL-PAL SYSTEM PROTEIN TOLB"/>
    <property type="match status" value="1"/>
</dbReference>
<name>A0A011NTJ2_9PROT</name>
<gene>
    <name evidence="1" type="ORF">AW08_01501</name>
</gene>
<dbReference type="PANTHER" id="PTHR42972:SF8">
    <property type="entry name" value="POLYHYDROXYBUTYRATE DEPOLYMERASE"/>
    <property type="match status" value="1"/>
</dbReference>
<dbReference type="Gene3D" id="3.40.50.1820">
    <property type="entry name" value="alpha/beta hydrolase"/>
    <property type="match status" value="2"/>
</dbReference>
<dbReference type="AlphaFoldDB" id="A0A011NTJ2"/>
<accession>A0A011NTJ2</accession>
<reference evidence="1" key="1">
    <citation type="submission" date="2014-02" db="EMBL/GenBank/DDBJ databases">
        <title>Expanding our view of genomic diversity in Candidatus Accumulibacter clades.</title>
        <authorList>
            <person name="Skennerton C.T."/>
            <person name="Barr J.J."/>
            <person name="Slater F.R."/>
            <person name="Bond P.L."/>
            <person name="Tyson G.W."/>
        </authorList>
    </citation>
    <scope>NUCLEOTIDE SEQUENCE [LARGE SCALE GENOMIC DNA]</scope>
</reference>
<sequence length="356" mass="38209">MKTHPGSWRGLAALLLLAIVASVRSGFAAPTLPALAADLSQLTVSGISSGGYMAVQFQVAHSRLVRGAGVIAGGPYDCAAGSVWRALTRCMSPSWWAPLPPVGELRAGAEAHARGGRIDPLDHLRDDRVWLLSGGQDDKVTSAVVERLAAFYGEWLPPAAIRFVRVPEAAHAMISVADPQAASCGSTASPFINRCGDLDPAGEMLGHMLGPLQPPAADPRGEMLAFDQRPFAADPAIDSGLADEAYLYVPAACRESPCRVHVAFHGCRQSAAQIGRRFVDGAGYNRWAESNRLLIVYPQTAPRHGLAPGSRRWISNPFACWDWWGYTGSDYPTRDGLQIRAVRAMLERLAAPRQPE</sequence>
<evidence type="ECO:0000313" key="2">
    <source>
        <dbReference type="Proteomes" id="UP000020218"/>
    </source>
</evidence>
<organism evidence="1 2">
    <name type="scientific">Candidatus Accumulibacter adjunctus</name>
    <dbReference type="NCBI Taxonomy" id="1454001"/>
    <lineage>
        <taxon>Bacteria</taxon>
        <taxon>Pseudomonadati</taxon>
        <taxon>Pseudomonadota</taxon>
        <taxon>Betaproteobacteria</taxon>
        <taxon>Candidatus Accumulibacter</taxon>
    </lineage>
</organism>
<dbReference type="Proteomes" id="UP000020218">
    <property type="component" value="Unassembled WGS sequence"/>
</dbReference>
<dbReference type="EMBL" id="JFAX01000007">
    <property type="protein sequence ID" value="EXI67897.1"/>
    <property type="molecule type" value="Genomic_DNA"/>
</dbReference>
<dbReference type="SUPFAM" id="SSF53474">
    <property type="entry name" value="alpha/beta-Hydrolases"/>
    <property type="match status" value="1"/>
</dbReference>
<proteinExistence type="predicted"/>
<dbReference type="InterPro" id="IPR029058">
    <property type="entry name" value="AB_hydrolase_fold"/>
</dbReference>
<dbReference type="STRING" id="1454001.AW08_01501"/>
<keyword evidence="2" id="KW-1185">Reference proteome</keyword>
<comment type="caution">
    <text evidence="1">The sequence shown here is derived from an EMBL/GenBank/DDBJ whole genome shotgun (WGS) entry which is preliminary data.</text>
</comment>
<evidence type="ECO:0000313" key="1">
    <source>
        <dbReference type="EMBL" id="EXI67897.1"/>
    </source>
</evidence>
<dbReference type="PATRIC" id="fig|1454001.3.peg.1580"/>